<dbReference type="InterPro" id="IPR002957">
    <property type="entry name" value="Keratin_I"/>
</dbReference>
<dbReference type="Proteomes" id="UP000504602">
    <property type="component" value="Unplaced"/>
</dbReference>
<dbReference type="GO" id="GO:0030855">
    <property type="term" value="P:epithelial cell differentiation"/>
    <property type="evidence" value="ECO:0007669"/>
    <property type="project" value="TreeGrafter"/>
</dbReference>
<dbReference type="Gene3D" id="1.20.5.500">
    <property type="entry name" value="Single helix bin"/>
    <property type="match status" value="2"/>
</dbReference>
<evidence type="ECO:0000259" key="7">
    <source>
        <dbReference type="PROSITE" id="PS51842"/>
    </source>
</evidence>
<dbReference type="PROSITE" id="PS51842">
    <property type="entry name" value="IF_ROD_2"/>
    <property type="match status" value="2"/>
</dbReference>
<feature type="domain" description="IF rod" evidence="7">
    <location>
        <begin position="171"/>
        <end position="482"/>
    </location>
</feature>
<reference evidence="9" key="1">
    <citation type="submission" date="2025-08" db="UniProtKB">
        <authorList>
            <consortium name="RefSeq"/>
        </authorList>
    </citation>
    <scope>IDENTIFICATION</scope>
</reference>
<feature type="coiled-coil region" evidence="4">
    <location>
        <begin position="175"/>
        <end position="245"/>
    </location>
</feature>
<feature type="compositionally biased region" description="Gly residues" evidence="5">
    <location>
        <begin position="16"/>
        <end position="39"/>
    </location>
</feature>
<gene>
    <name evidence="9" type="primary">LOC102040072</name>
</gene>
<dbReference type="GO" id="GO:0045109">
    <property type="term" value="P:intermediate filament organization"/>
    <property type="evidence" value="ECO:0007669"/>
    <property type="project" value="TreeGrafter"/>
</dbReference>
<dbReference type="PRINTS" id="PR01248">
    <property type="entry name" value="TYPE1KERATIN"/>
</dbReference>
<name>A0A8N5F0P2_GEOFO</name>
<dbReference type="GeneID" id="102040072"/>
<feature type="domain" description="T-SNARE coiled-coil homology" evidence="6">
    <location>
        <begin position="370"/>
        <end position="432"/>
    </location>
</feature>
<dbReference type="FunFam" id="1.20.5.1160:FF:000002">
    <property type="entry name" value="Type I keratin 10"/>
    <property type="match status" value="2"/>
</dbReference>
<dbReference type="AlphaFoldDB" id="A0A8N5F0P2"/>
<evidence type="ECO:0000256" key="2">
    <source>
        <dbReference type="ARBA" id="ARBA00022754"/>
    </source>
</evidence>
<dbReference type="FunFam" id="1.20.5.500:FF:000001">
    <property type="entry name" value="Type II keratin 23"/>
    <property type="match status" value="2"/>
</dbReference>
<evidence type="ECO:0000313" key="8">
    <source>
        <dbReference type="Proteomes" id="UP000504602"/>
    </source>
</evidence>
<feature type="region of interest" description="Disordered" evidence="5">
    <location>
        <begin position="1"/>
        <end position="62"/>
    </location>
</feature>
<protein>
    <submittedName>
        <fullName evidence="9">Keratin, type I cytoskeletal 14-like isoform X1</fullName>
    </submittedName>
</protein>
<dbReference type="Gene3D" id="1.20.5.170">
    <property type="match status" value="2"/>
</dbReference>
<dbReference type="GO" id="GO:0005882">
    <property type="term" value="C:intermediate filament"/>
    <property type="evidence" value="ECO:0007669"/>
    <property type="project" value="UniProtKB-KW"/>
</dbReference>
<dbReference type="PANTHER" id="PTHR23239">
    <property type="entry name" value="INTERMEDIATE FILAMENT"/>
    <property type="match status" value="1"/>
</dbReference>
<feature type="domain" description="IF rod" evidence="7">
    <location>
        <begin position="518"/>
        <end position="829"/>
    </location>
</feature>
<dbReference type="OrthoDB" id="2441647at2759"/>
<keyword evidence="2" id="KW-0403">Intermediate filament</keyword>
<evidence type="ECO:0000259" key="6">
    <source>
        <dbReference type="PROSITE" id="PS50192"/>
    </source>
</evidence>
<dbReference type="Pfam" id="PF00038">
    <property type="entry name" value="Filament"/>
    <property type="match status" value="2"/>
</dbReference>
<evidence type="ECO:0000256" key="1">
    <source>
        <dbReference type="ARBA" id="ARBA00022744"/>
    </source>
</evidence>
<dbReference type="RefSeq" id="XP_030920863.1">
    <property type="nucleotide sequence ID" value="XM_031065003.1"/>
</dbReference>
<keyword evidence="3 4" id="KW-0175">Coiled coil</keyword>
<dbReference type="PANTHER" id="PTHR23239:SF379">
    <property type="entry name" value="IF ROD DOMAIN-CONTAINING PROTEIN"/>
    <property type="match status" value="1"/>
</dbReference>
<dbReference type="InterPro" id="IPR039008">
    <property type="entry name" value="IF_rod_dom"/>
</dbReference>
<keyword evidence="8" id="KW-1185">Reference proteome</keyword>
<feature type="compositionally biased region" description="Gly residues" evidence="5">
    <location>
        <begin position="53"/>
        <end position="62"/>
    </location>
</feature>
<evidence type="ECO:0000256" key="3">
    <source>
        <dbReference type="ARBA" id="ARBA00023054"/>
    </source>
</evidence>
<feature type="coiled-coil region" evidence="4">
    <location>
        <begin position="281"/>
        <end position="481"/>
    </location>
</feature>
<dbReference type="PROSITE" id="PS50192">
    <property type="entry name" value="T_SNARE"/>
    <property type="match status" value="1"/>
</dbReference>
<evidence type="ECO:0000313" key="9">
    <source>
        <dbReference type="RefSeq" id="XP_030920863.1"/>
    </source>
</evidence>
<accession>A0A8N5F0P2</accession>
<dbReference type="FunFam" id="1.20.5.170:FF:000002">
    <property type="entry name" value="Type I keratin KA11"/>
    <property type="match status" value="2"/>
</dbReference>
<sequence length="865" mass="94707">MSCGTKSSSSTIRISSGGGGGGGGGGRCSGGGGGGGRSGGYSSMSSRKYTSSGGSGGFSGRSFGGGGSRSSYGGGFSSGSCGRISRSSYGGRMSGGSYGGGMSCGSMGGGLGSGGGGFGGMGGGYGGGGYSGGGFSGFGGSGGFGGGGSFGGGSFGGMGFGEDSGLLSTNEKLTMQNLNDRLASYMDKVRRLEEENSQLEQLIREWYKSQAPSQSKDYSQYYRTIEELQNQIVGANVDLNRMLLDMDNTRMTVDDFRLKYETEYTLHQSVASDINGLRPLLDQLTLSRSDLETQFESLKEELIFLKKNHEEEMRGLQGQSGGDVNVEVNATPGINLMEKLNEMRCEYERLIENNRKEVESWYETKMEEVNQQVHSSGQEIQSSNQQISELRREYQSLEIELQSQLSMIDSLQSNLDDTERRYNLQLQQIQGMIGPLEEELASIRCEMESQNEEYKMLLGIKTRLEQEIQQYRALLEEGQRGIGGGMGGGRIGGGGYSGGGRGGGGGMSGGDLLLGGNEKVTMQNLNDRLASYLDKVRMLEEENAQLEHHIREWYRKQAPSVSKDYSSYYQTIEQLQNQIISATVDNNRMLLDIDNSKMTAEDFRMKYENELVIRQTVEADINGLRNLMDDLTLVRSSLESELESLKDELIALKRNHEEEMRQLQSQTGGDVSVEVNAAPGQDLTKILNDLRDEYEHIIARNRKEVEQWYEVKIQEVNQQVTSSSQDIQTSSHQLSELRREMQNLEIELQAQLSTKSSLENSLAETESRYGFLMQQIQAQVCSVEEELASIRCEMEGQSQEYKMLLGIKTRLEQEIQQYRALLNEGQQDLVASQGAFQGGGKSSQSYSASFSHSQCGEMSGQSRVC</sequence>
<evidence type="ECO:0000256" key="5">
    <source>
        <dbReference type="SAM" id="MobiDB-lite"/>
    </source>
</evidence>
<dbReference type="SUPFAM" id="SSF64593">
    <property type="entry name" value="Intermediate filament protein, coiled coil region"/>
    <property type="match status" value="4"/>
</dbReference>
<evidence type="ECO:0000256" key="4">
    <source>
        <dbReference type="SAM" id="Coils"/>
    </source>
</evidence>
<dbReference type="Gene3D" id="1.20.5.1160">
    <property type="entry name" value="Vasodilator-stimulated phosphoprotein"/>
    <property type="match status" value="2"/>
</dbReference>
<keyword evidence="1" id="KW-0416">Keratin</keyword>
<dbReference type="InterPro" id="IPR000727">
    <property type="entry name" value="T_SNARE_dom"/>
</dbReference>
<dbReference type="SMART" id="SM01391">
    <property type="entry name" value="Filament"/>
    <property type="match status" value="2"/>
</dbReference>
<feature type="coiled-coil region" evidence="4">
    <location>
        <begin position="522"/>
        <end position="556"/>
    </location>
</feature>
<dbReference type="GO" id="GO:0005198">
    <property type="term" value="F:structural molecule activity"/>
    <property type="evidence" value="ECO:0007669"/>
    <property type="project" value="InterPro"/>
</dbReference>
<proteinExistence type="predicted"/>
<feature type="compositionally biased region" description="Low complexity" evidence="5">
    <location>
        <begin position="40"/>
        <end position="52"/>
    </location>
</feature>
<feature type="coiled-coil region" evidence="4">
    <location>
        <begin position="621"/>
        <end position="761"/>
    </location>
</feature>
<organism evidence="8 9">
    <name type="scientific">Geospiza fortis</name>
    <name type="common">Medium ground-finch</name>
    <dbReference type="NCBI Taxonomy" id="48883"/>
    <lineage>
        <taxon>Eukaryota</taxon>
        <taxon>Metazoa</taxon>
        <taxon>Chordata</taxon>
        <taxon>Craniata</taxon>
        <taxon>Vertebrata</taxon>
        <taxon>Euteleostomi</taxon>
        <taxon>Archelosauria</taxon>
        <taxon>Archosauria</taxon>
        <taxon>Dinosauria</taxon>
        <taxon>Saurischia</taxon>
        <taxon>Theropoda</taxon>
        <taxon>Coelurosauria</taxon>
        <taxon>Aves</taxon>
        <taxon>Neognathae</taxon>
        <taxon>Neoaves</taxon>
        <taxon>Telluraves</taxon>
        <taxon>Australaves</taxon>
        <taxon>Passeriformes</taxon>
        <taxon>Thraupidae</taxon>
        <taxon>Geospiza</taxon>
    </lineage>
</organism>